<proteinExistence type="predicted"/>
<reference evidence="1" key="1">
    <citation type="journal article" date="2023" name="G3 (Bethesda)">
        <title>Whole genome assembly and annotation of the endangered Caribbean coral Acropora cervicornis.</title>
        <authorList>
            <person name="Selwyn J.D."/>
            <person name="Vollmer S.V."/>
        </authorList>
    </citation>
    <scope>NUCLEOTIDE SEQUENCE</scope>
    <source>
        <strain evidence="1">K2</strain>
    </source>
</reference>
<dbReference type="Proteomes" id="UP001249851">
    <property type="component" value="Unassembled WGS sequence"/>
</dbReference>
<comment type="caution">
    <text evidence="1">The sequence shown here is derived from an EMBL/GenBank/DDBJ whole genome shotgun (WGS) entry which is preliminary data.</text>
</comment>
<name>A0AAD9PQ19_ACRCE</name>
<accession>A0AAD9PQ19</accession>
<protein>
    <submittedName>
        <fullName evidence="1">Uncharacterized protein</fullName>
    </submittedName>
</protein>
<dbReference type="AlphaFoldDB" id="A0AAD9PQ19"/>
<keyword evidence="2" id="KW-1185">Reference proteome</keyword>
<dbReference type="EMBL" id="JARQWQ010000248">
    <property type="protein sequence ID" value="KAK2546882.1"/>
    <property type="molecule type" value="Genomic_DNA"/>
</dbReference>
<sequence>MCPEIIDFDEIREDVRIQPENVKEELWRWRHIGAKSCKLWHKPRDCFVQRDEAERELDGVCSNCKPVRPQLKIVQVKRKGLVDSAKARRQEVSSKVKICHLSPASQPTREFNVRRERKSYRREAKRLRTSTALTFSDEESKKLAKLIECLSS</sequence>
<gene>
    <name evidence="1" type="ORF">P5673_033380</name>
</gene>
<evidence type="ECO:0000313" key="1">
    <source>
        <dbReference type="EMBL" id="KAK2546882.1"/>
    </source>
</evidence>
<evidence type="ECO:0000313" key="2">
    <source>
        <dbReference type="Proteomes" id="UP001249851"/>
    </source>
</evidence>
<reference evidence="1" key="2">
    <citation type="journal article" date="2023" name="Science">
        <title>Genomic signatures of disease resistance in endangered staghorn corals.</title>
        <authorList>
            <person name="Vollmer S.V."/>
            <person name="Selwyn J.D."/>
            <person name="Despard B.A."/>
            <person name="Roesel C.L."/>
        </authorList>
    </citation>
    <scope>NUCLEOTIDE SEQUENCE</scope>
    <source>
        <strain evidence="1">K2</strain>
    </source>
</reference>
<organism evidence="1 2">
    <name type="scientific">Acropora cervicornis</name>
    <name type="common">Staghorn coral</name>
    <dbReference type="NCBI Taxonomy" id="6130"/>
    <lineage>
        <taxon>Eukaryota</taxon>
        <taxon>Metazoa</taxon>
        <taxon>Cnidaria</taxon>
        <taxon>Anthozoa</taxon>
        <taxon>Hexacorallia</taxon>
        <taxon>Scleractinia</taxon>
        <taxon>Astrocoeniina</taxon>
        <taxon>Acroporidae</taxon>
        <taxon>Acropora</taxon>
    </lineage>
</organism>